<evidence type="ECO:0000313" key="1">
    <source>
        <dbReference type="EMBL" id="GBE93667.1"/>
    </source>
</evidence>
<dbReference type="Proteomes" id="UP000236527">
    <property type="component" value="Unassembled WGS sequence"/>
</dbReference>
<comment type="caution">
    <text evidence="1">The sequence shown here is derived from an EMBL/GenBank/DDBJ whole genome shotgun (WGS) entry which is preliminary data.</text>
</comment>
<reference evidence="2" key="1">
    <citation type="journal article" date="2018" name="Genome Announc.">
        <title>Draft Genome Sequence of the Nitrogen-Fixing and Hormogonia-Inducing Cyanobacterium Nostoc cycadae Strain WK-1, Isolated from the Coralloid Roots of Cycas revoluta.</title>
        <authorList>
            <person name="Kanesaki Y."/>
            <person name="Hirose M."/>
            <person name="Hirose Y."/>
            <person name="Fujisawa T."/>
            <person name="Nakamura Y."/>
            <person name="Watanabe S."/>
            <person name="Matsunaga S."/>
            <person name="Uchida H."/>
            <person name="Murakami A."/>
        </authorList>
    </citation>
    <scope>NUCLEOTIDE SEQUENCE [LARGE SCALE GENOMIC DNA]</scope>
    <source>
        <strain evidence="2">WK-1</strain>
    </source>
</reference>
<protein>
    <submittedName>
        <fullName evidence="1">Uncharacterized protein</fullName>
    </submittedName>
</protein>
<dbReference type="EMBL" id="BDGE01000060">
    <property type="protein sequence ID" value="GBE93667.1"/>
    <property type="molecule type" value="Genomic_DNA"/>
</dbReference>
<organism evidence="1 2">
    <name type="scientific">Nostoc cycadae WK-1</name>
    <dbReference type="NCBI Taxonomy" id="1861711"/>
    <lineage>
        <taxon>Bacteria</taxon>
        <taxon>Bacillati</taxon>
        <taxon>Cyanobacteriota</taxon>
        <taxon>Cyanophyceae</taxon>
        <taxon>Nostocales</taxon>
        <taxon>Nostocaceae</taxon>
        <taxon>Nostoc</taxon>
    </lineage>
</organism>
<dbReference type="AlphaFoldDB" id="A0A2H6LKC9"/>
<accession>A0A2H6LKC9</accession>
<keyword evidence="2" id="KW-1185">Reference proteome</keyword>
<name>A0A2H6LKC9_9NOSO</name>
<dbReference type="RefSeq" id="WP_187308174.1">
    <property type="nucleotide sequence ID" value="NZ_DF978432.1"/>
</dbReference>
<evidence type="ECO:0000313" key="2">
    <source>
        <dbReference type="Proteomes" id="UP000236527"/>
    </source>
</evidence>
<gene>
    <name evidence="1" type="ORF">NCWK1_3432</name>
</gene>
<proteinExistence type="predicted"/>
<sequence length="55" mass="6510">MKTVIKSNPKKAQKSPKSTLQAQRVSLFLDEADYYDYEAELAQEKSDYYHLRYGY</sequence>